<sequence length="170" mass="19799">MCCVSDGEIDCAEHEHFYIRFDIDAEKLTTTRVLPYLDSNISRRIQYFGECNGHLLLIQCSWYDPKEFKVLEMIDGENYFRWNVKYVVDLTPFRLTRRSYGTFSVMSVVNVGANENDLAVVVYDRDKVVQYNIECKTLKVLCDLSGGDFFDGVFSLFEDTFRFIESLTPV</sequence>
<gene>
    <name evidence="1" type="ORF">RHGRI_030254</name>
</gene>
<reference evidence="1" key="1">
    <citation type="submission" date="2020-08" db="EMBL/GenBank/DDBJ databases">
        <title>Plant Genome Project.</title>
        <authorList>
            <person name="Zhang R.-G."/>
        </authorList>
    </citation>
    <scope>NUCLEOTIDE SEQUENCE</scope>
    <source>
        <strain evidence="1">WSP0</strain>
        <tissue evidence="1">Leaf</tissue>
    </source>
</reference>
<accession>A0AAV6IQK0</accession>
<evidence type="ECO:0000313" key="2">
    <source>
        <dbReference type="Proteomes" id="UP000823749"/>
    </source>
</evidence>
<dbReference type="Proteomes" id="UP000823749">
    <property type="component" value="Chromosome 10"/>
</dbReference>
<dbReference type="EMBL" id="JACTNZ010000010">
    <property type="protein sequence ID" value="KAG5529813.1"/>
    <property type="molecule type" value="Genomic_DNA"/>
</dbReference>
<keyword evidence="2" id="KW-1185">Reference proteome</keyword>
<evidence type="ECO:0000313" key="1">
    <source>
        <dbReference type="EMBL" id="KAG5529813.1"/>
    </source>
</evidence>
<comment type="caution">
    <text evidence="1">The sequence shown here is derived from an EMBL/GenBank/DDBJ whole genome shotgun (WGS) entry which is preliminary data.</text>
</comment>
<organism evidence="1 2">
    <name type="scientific">Rhododendron griersonianum</name>
    <dbReference type="NCBI Taxonomy" id="479676"/>
    <lineage>
        <taxon>Eukaryota</taxon>
        <taxon>Viridiplantae</taxon>
        <taxon>Streptophyta</taxon>
        <taxon>Embryophyta</taxon>
        <taxon>Tracheophyta</taxon>
        <taxon>Spermatophyta</taxon>
        <taxon>Magnoliopsida</taxon>
        <taxon>eudicotyledons</taxon>
        <taxon>Gunneridae</taxon>
        <taxon>Pentapetalae</taxon>
        <taxon>asterids</taxon>
        <taxon>Ericales</taxon>
        <taxon>Ericaceae</taxon>
        <taxon>Ericoideae</taxon>
        <taxon>Rhodoreae</taxon>
        <taxon>Rhododendron</taxon>
    </lineage>
</organism>
<evidence type="ECO:0008006" key="3">
    <source>
        <dbReference type="Google" id="ProtNLM"/>
    </source>
</evidence>
<dbReference type="AlphaFoldDB" id="A0AAV6IQK0"/>
<protein>
    <recommendedName>
        <fullName evidence="3">F-box associated domain-containing protein</fullName>
    </recommendedName>
</protein>
<proteinExistence type="predicted"/>
<name>A0AAV6IQK0_9ERIC</name>